<dbReference type="RefSeq" id="WP_021347765.1">
    <property type="nucleotide sequence ID" value="NZ_JBKJBK010000004.1"/>
</dbReference>
<keyword evidence="2" id="KW-1185">Reference proteome</keyword>
<evidence type="ECO:0000313" key="2">
    <source>
        <dbReference type="Proteomes" id="UP000190813"/>
    </source>
</evidence>
<comment type="caution">
    <text evidence="1">The sequence shown here is derived from an EMBL/GenBank/DDBJ whole genome shotgun (WGS) entry which is preliminary data.</text>
</comment>
<protein>
    <submittedName>
        <fullName evidence="1">Uncharacterized protein</fullName>
    </submittedName>
</protein>
<gene>
    <name evidence="1" type="ORF">BAZ10_16570</name>
</gene>
<dbReference type="AlphaFoldDB" id="A0A1T3MR83"/>
<dbReference type="PROSITE" id="PS51257">
    <property type="entry name" value="PROKAR_LIPOPROTEIN"/>
    <property type="match status" value="1"/>
</dbReference>
<dbReference type="EMBL" id="MAHX01000008">
    <property type="protein sequence ID" value="OPC67084.1"/>
    <property type="molecule type" value="Genomic_DNA"/>
</dbReference>
<accession>A0A1T3MR83</accession>
<dbReference type="Proteomes" id="UP000190813">
    <property type="component" value="Unassembled WGS sequence"/>
</dbReference>
<reference evidence="1 2" key="1">
    <citation type="submission" date="2016-06" db="EMBL/GenBank/DDBJ databases">
        <title>Revisiting the taxonomy of the Elizabethkingia Genus based on Whole-Genome Sequencing, Optical Mapping, and MALDI-TOF.</title>
        <authorList>
            <person name="Nicholson A.C."/>
        </authorList>
    </citation>
    <scope>NUCLEOTIDE SEQUENCE [LARGE SCALE GENOMIC DNA]</scope>
    <source>
        <strain evidence="1 2">G4070</strain>
    </source>
</reference>
<organism evidence="1 2">
    <name type="scientific">Elizabethkingia occulta</name>
    <dbReference type="NCBI Taxonomy" id="1867263"/>
    <lineage>
        <taxon>Bacteria</taxon>
        <taxon>Pseudomonadati</taxon>
        <taxon>Bacteroidota</taxon>
        <taxon>Flavobacteriia</taxon>
        <taxon>Flavobacteriales</taxon>
        <taxon>Weeksellaceae</taxon>
        <taxon>Elizabethkingia</taxon>
    </lineage>
</organism>
<sequence length="60" mass="6671">MEKLKRLSRNELKGVIGGVCSSWINVTASCGASYGLCADNYKNDFEKLNKTVKELDKIKC</sequence>
<evidence type="ECO:0000313" key="1">
    <source>
        <dbReference type="EMBL" id="OPC67084.1"/>
    </source>
</evidence>
<proteinExistence type="predicted"/>
<dbReference type="GeneID" id="93132305"/>
<name>A0A1T3MR83_9FLAO</name>